<dbReference type="RefSeq" id="WP_371844183.1">
    <property type="nucleotide sequence ID" value="NZ_JBGMEL010000013.1"/>
</dbReference>
<proteinExistence type="predicted"/>
<accession>A0ABV4NQ19</accession>
<evidence type="ECO:0000259" key="1">
    <source>
        <dbReference type="Pfam" id="PF13817"/>
    </source>
</evidence>
<organism evidence="2 3">
    <name type="scientific">Microbulbifer echini</name>
    <dbReference type="NCBI Taxonomy" id="1529067"/>
    <lineage>
        <taxon>Bacteria</taxon>
        <taxon>Pseudomonadati</taxon>
        <taxon>Pseudomonadota</taxon>
        <taxon>Gammaproteobacteria</taxon>
        <taxon>Cellvibrionales</taxon>
        <taxon>Microbulbiferaceae</taxon>
        <taxon>Microbulbifer</taxon>
    </lineage>
</organism>
<dbReference type="EMBL" id="JBGMEL010000013">
    <property type="protein sequence ID" value="MFA0791618.1"/>
    <property type="molecule type" value="Genomic_DNA"/>
</dbReference>
<evidence type="ECO:0000313" key="2">
    <source>
        <dbReference type="EMBL" id="MFA0791618.1"/>
    </source>
</evidence>
<keyword evidence="3" id="KW-1185">Reference proteome</keyword>
<gene>
    <name evidence="2" type="ORF">ACCI51_13750</name>
</gene>
<dbReference type="Proteomes" id="UP001569414">
    <property type="component" value="Unassembled WGS sequence"/>
</dbReference>
<sequence length="74" mass="8264">MARKNFLFASSVNGAKALCLRFSLIRTAKIHGLDPYRYYVEILEQIPHCQSVGDYGALLPWHIQLEKVGMAAAA</sequence>
<name>A0ABV4NQ19_9GAMM</name>
<dbReference type="InterPro" id="IPR039552">
    <property type="entry name" value="IS66_C"/>
</dbReference>
<feature type="domain" description="Transposase IS66 C-terminal" evidence="1">
    <location>
        <begin position="23"/>
        <end position="61"/>
    </location>
</feature>
<protein>
    <submittedName>
        <fullName evidence="2">Transposase domain-containing protein</fullName>
    </submittedName>
</protein>
<comment type="caution">
    <text evidence="2">The sequence shown here is derived from an EMBL/GenBank/DDBJ whole genome shotgun (WGS) entry which is preliminary data.</text>
</comment>
<evidence type="ECO:0000313" key="3">
    <source>
        <dbReference type="Proteomes" id="UP001569414"/>
    </source>
</evidence>
<dbReference type="Pfam" id="PF13817">
    <property type="entry name" value="DDE_Tnp_IS66_C"/>
    <property type="match status" value="1"/>
</dbReference>
<reference evidence="2 3" key="1">
    <citation type="submission" date="2024-08" db="EMBL/GenBank/DDBJ databases">
        <authorList>
            <person name="Ishaq N."/>
        </authorList>
    </citation>
    <scope>NUCLEOTIDE SEQUENCE [LARGE SCALE GENOMIC DNA]</scope>
    <source>
        <strain evidence="2 3">JCM 30400</strain>
    </source>
</reference>